<reference evidence="1" key="1">
    <citation type="submission" date="2019-12" db="EMBL/GenBank/DDBJ databases">
        <title>Genome sequencing and annotation of Brassica cretica.</title>
        <authorList>
            <person name="Studholme D.J."/>
            <person name="Sarris P.F."/>
        </authorList>
    </citation>
    <scope>NUCLEOTIDE SEQUENCE</scope>
    <source>
        <strain evidence="1">PFS-102/07</strain>
        <tissue evidence="1">Leaf</tissue>
    </source>
</reference>
<dbReference type="AlphaFoldDB" id="A0A8S9FNX1"/>
<dbReference type="GO" id="GO:0009626">
    <property type="term" value="P:plant-type hypersensitive response"/>
    <property type="evidence" value="ECO:0007669"/>
    <property type="project" value="TreeGrafter"/>
</dbReference>
<comment type="caution">
    <text evidence="1">The sequence shown here is derived from an EMBL/GenBank/DDBJ whole genome shotgun (WGS) entry which is preliminary data.</text>
</comment>
<sequence length="151" mass="16941">MENRKGSEALTTTLRSAIQALGRGFDVTSDVRLLYCKGAPGSRLVRIEEGKNRDLEMSDGFLLPNVPADIECSLGEPYIDRISVCSFHQVAVSKCLIDAGATIMQRRLPVKQMNFNICDLPWRHVMAHRDHLPLRPPPSSQQVPPVRSLRY</sequence>
<evidence type="ECO:0000313" key="1">
    <source>
        <dbReference type="EMBL" id="KAF2534046.1"/>
    </source>
</evidence>
<accession>A0A8S9FNX1</accession>
<proteinExistence type="predicted"/>
<dbReference type="GO" id="GO:0005886">
    <property type="term" value="C:plasma membrane"/>
    <property type="evidence" value="ECO:0007669"/>
    <property type="project" value="TreeGrafter"/>
</dbReference>
<gene>
    <name evidence="1" type="ORF">F2Q70_00030544</name>
</gene>
<dbReference type="PANTHER" id="PTHR33199">
    <property type="entry name" value="MACPF DOMAIN-CONTAINING PROTEIN CAD1"/>
    <property type="match status" value="1"/>
</dbReference>
<protein>
    <submittedName>
        <fullName evidence="1">Uncharacterized protein</fullName>
    </submittedName>
</protein>
<dbReference type="PANTHER" id="PTHR33199:SF3">
    <property type="entry name" value="MACPF DOMAIN-CONTAINING PROTEIN CAD1"/>
    <property type="match status" value="1"/>
</dbReference>
<dbReference type="InterPro" id="IPR044663">
    <property type="entry name" value="CAD1/NSL1-like"/>
</dbReference>
<organism evidence="1">
    <name type="scientific">Brassica cretica</name>
    <name type="common">Mustard</name>
    <dbReference type="NCBI Taxonomy" id="69181"/>
    <lineage>
        <taxon>Eukaryota</taxon>
        <taxon>Viridiplantae</taxon>
        <taxon>Streptophyta</taxon>
        <taxon>Embryophyta</taxon>
        <taxon>Tracheophyta</taxon>
        <taxon>Spermatophyta</taxon>
        <taxon>Magnoliopsida</taxon>
        <taxon>eudicotyledons</taxon>
        <taxon>Gunneridae</taxon>
        <taxon>Pentapetalae</taxon>
        <taxon>rosids</taxon>
        <taxon>malvids</taxon>
        <taxon>Brassicales</taxon>
        <taxon>Brassicaceae</taxon>
        <taxon>Brassiceae</taxon>
        <taxon>Brassica</taxon>
    </lineage>
</organism>
<dbReference type="EMBL" id="QGKY02002305">
    <property type="protein sequence ID" value="KAF2534046.1"/>
    <property type="molecule type" value="Genomic_DNA"/>
</dbReference>
<dbReference type="GO" id="GO:2000031">
    <property type="term" value="P:regulation of salicylic acid mediated signaling pathway"/>
    <property type="evidence" value="ECO:0007669"/>
    <property type="project" value="InterPro"/>
</dbReference>
<name>A0A8S9FNX1_BRACR</name>